<name>A0A6N4TIZ9_9FIRM</name>
<sequence length="189" mass="22114">MDIKELNKMIEKEDKEGRITEKRYWNDLWNCVVEEQANDYTYAEVKDALPLLVSEVNYRQRRYKANSNEMGVDIRKGDICYIDFGPAYINEIGFQHFGLILSIFHNKAFVIPMSGNYEAYQKAYSKTNPKGKRHLMKLGRIKGMNKTSVLFINDAKFINTARIIDVKAHLDIHSNLFKEIKERVIQSLE</sequence>
<gene>
    <name evidence="1" type="ORF">Aargi30884_18930</name>
</gene>
<dbReference type="Proteomes" id="UP000464754">
    <property type="component" value="Chromosome"/>
</dbReference>
<accession>A0A6N4TIZ9</accession>
<reference evidence="2" key="1">
    <citation type="submission" date="2019-05" db="EMBL/GenBank/DDBJ databases">
        <title>Complete genome sequencing of Absiella argi strain JCM 30884.</title>
        <authorList>
            <person name="Sakamoto M."/>
            <person name="Murakami T."/>
            <person name="Mori H."/>
        </authorList>
    </citation>
    <scope>NUCLEOTIDE SEQUENCE [LARGE SCALE GENOMIC DNA]</scope>
    <source>
        <strain evidence="2">JCM 30884</strain>
    </source>
</reference>
<dbReference type="Gene3D" id="2.30.30.110">
    <property type="match status" value="1"/>
</dbReference>
<keyword evidence="2" id="KW-1185">Reference proteome</keyword>
<dbReference type="EMBL" id="AP019695">
    <property type="protein sequence ID" value="BBK22990.1"/>
    <property type="molecule type" value="Genomic_DNA"/>
</dbReference>
<dbReference type="AlphaFoldDB" id="A0A6N4TIZ9"/>
<evidence type="ECO:0000313" key="2">
    <source>
        <dbReference type="Proteomes" id="UP000464754"/>
    </source>
</evidence>
<dbReference type="KEGG" id="aarg:Aargi30884_18930"/>
<organism evidence="1 2">
    <name type="scientific">Amedibacterium intestinale</name>
    <dbReference type="NCBI Taxonomy" id="2583452"/>
    <lineage>
        <taxon>Bacteria</taxon>
        <taxon>Bacillati</taxon>
        <taxon>Bacillota</taxon>
        <taxon>Erysipelotrichia</taxon>
        <taxon>Erysipelotrichales</taxon>
        <taxon>Erysipelotrichaceae</taxon>
        <taxon>Amedibacterium</taxon>
    </lineage>
</organism>
<proteinExistence type="predicted"/>
<protein>
    <submittedName>
        <fullName evidence="1">Uncharacterized protein</fullName>
    </submittedName>
</protein>
<dbReference type="InterPro" id="IPR011067">
    <property type="entry name" value="Plasmid_toxin/cell-grow_inhib"/>
</dbReference>
<dbReference type="SUPFAM" id="SSF50118">
    <property type="entry name" value="Cell growth inhibitor/plasmid maintenance toxic component"/>
    <property type="match status" value="1"/>
</dbReference>
<evidence type="ECO:0000313" key="1">
    <source>
        <dbReference type="EMBL" id="BBK22990.1"/>
    </source>
</evidence>